<gene>
    <name evidence="2" type="ORF">AN218_00040</name>
</gene>
<name>A0A1E7LDN8_9ACTN</name>
<accession>A0A1E7LDN8</accession>
<sequence length="74" mass="8131">PPPPPPPAPRRERRPRNGEGAQRAALIIHTIADIAAVILGLWILLYLLEANQANPFVEFVKGSADWLAAWAQDI</sequence>
<dbReference type="Proteomes" id="UP000176005">
    <property type="component" value="Unassembled WGS sequence"/>
</dbReference>
<comment type="caution">
    <text evidence="2">The sequence shown here is derived from an EMBL/GenBank/DDBJ whole genome shotgun (WGS) entry which is preliminary data.</text>
</comment>
<evidence type="ECO:0000313" key="2">
    <source>
        <dbReference type="EMBL" id="OEV14264.1"/>
    </source>
</evidence>
<keyword evidence="1" id="KW-0812">Transmembrane</keyword>
<keyword evidence="1" id="KW-0472">Membrane</keyword>
<feature type="transmembrane region" description="Helical" evidence="1">
    <location>
        <begin position="24"/>
        <end position="48"/>
    </location>
</feature>
<feature type="non-terminal residue" evidence="2">
    <location>
        <position position="74"/>
    </location>
</feature>
<dbReference type="EMBL" id="LJGW01000007">
    <property type="protein sequence ID" value="OEV14264.1"/>
    <property type="molecule type" value="Genomic_DNA"/>
</dbReference>
<proteinExistence type="predicted"/>
<organism evidence="2 3">
    <name type="scientific">Streptomyces nanshensis</name>
    <dbReference type="NCBI Taxonomy" id="518642"/>
    <lineage>
        <taxon>Bacteria</taxon>
        <taxon>Bacillati</taxon>
        <taxon>Actinomycetota</taxon>
        <taxon>Actinomycetes</taxon>
        <taxon>Kitasatosporales</taxon>
        <taxon>Streptomycetaceae</taxon>
        <taxon>Streptomyces</taxon>
    </lineage>
</organism>
<evidence type="ECO:0000313" key="3">
    <source>
        <dbReference type="Proteomes" id="UP000176005"/>
    </source>
</evidence>
<dbReference type="AlphaFoldDB" id="A0A1E7LDN8"/>
<keyword evidence="3" id="KW-1185">Reference proteome</keyword>
<evidence type="ECO:0000256" key="1">
    <source>
        <dbReference type="SAM" id="Phobius"/>
    </source>
</evidence>
<feature type="non-terminal residue" evidence="2">
    <location>
        <position position="1"/>
    </location>
</feature>
<protein>
    <submittedName>
        <fullName evidence="2">Uncharacterized protein</fullName>
    </submittedName>
</protein>
<keyword evidence="1" id="KW-1133">Transmembrane helix</keyword>
<reference evidence="2 3" key="1">
    <citation type="journal article" date="2016" name="Front. Microbiol.">
        <title>Comparative Genomics Analysis of Streptomyces Species Reveals Their Adaptation to the Marine Environment and Their Diversity at the Genomic Level.</title>
        <authorList>
            <person name="Tian X."/>
            <person name="Zhang Z."/>
            <person name="Yang T."/>
            <person name="Chen M."/>
            <person name="Li J."/>
            <person name="Chen F."/>
            <person name="Yang J."/>
            <person name="Li W."/>
            <person name="Zhang B."/>
            <person name="Zhang Z."/>
            <person name="Wu J."/>
            <person name="Zhang C."/>
            <person name="Long L."/>
            <person name="Xiao J."/>
        </authorList>
    </citation>
    <scope>NUCLEOTIDE SEQUENCE [LARGE SCALE GENOMIC DNA]</scope>
    <source>
        <strain evidence="2 3">SCSIO 10429</strain>
    </source>
</reference>